<dbReference type="EMBL" id="CDGG01000001">
    <property type="protein sequence ID" value="CEI81399.1"/>
    <property type="molecule type" value="Genomic_DNA"/>
</dbReference>
<protein>
    <submittedName>
        <fullName evidence="5">HTH-type transcriptional repressor YtrA</fullName>
    </submittedName>
</protein>
<dbReference type="PROSITE" id="PS50949">
    <property type="entry name" value="HTH_GNTR"/>
    <property type="match status" value="1"/>
</dbReference>
<dbReference type="InterPro" id="IPR036388">
    <property type="entry name" value="WH-like_DNA-bd_sf"/>
</dbReference>
<name>A0A0A1MNQ3_9BACI</name>
<evidence type="ECO:0000256" key="1">
    <source>
        <dbReference type="ARBA" id="ARBA00023015"/>
    </source>
</evidence>
<proteinExistence type="predicted"/>
<dbReference type="GO" id="GO:0003700">
    <property type="term" value="F:DNA-binding transcription factor activity"/>
    <property type="evidence" value="ECO:0007669"/>
    <property type="project" value="InterPro"/>
</dbReference>
<evidence type="ECO:0000313" key="6">
    <source>
        <dbReference type="Proteomes" id="UP000040453"/>
    </source>
</evidence>
<reference evidence="5 6" key="1">
    <citation type="submission" date="2014-11" db="EMBL/GenBank/DDBJ databases">
        <authorList>
            <person name="Urmite Genomes Urmite Genomes"/>
        </authorList>
    </citation>
    <scope>NUCLEOTIDE SEQUENCE [LARGE SCALE GENOMIC DNA]</scope>
    <source>
        <strain evidence="5 6">Oc5</strain>
    </source>
</reference>
<dbReference type="Gene3D" id="1.10.10.10">
    <property type="entry name" value="Winged helix-like DNA-binding domain superfamily/Winged helix DNA-binding domain"/>
    <property type="match status" value="1"/>
</dbReference>
<keyword evidence="3" id="KW-0804">Transcription</keyword>
<dbReference type="RefSeq" id="WP_042530501.1">
    <property type="nucleotide sequence ID" value="NZ_CAXOIH010000012.1"/>
</dbReference>
<dbReference type="InterPro" id="IPR000524">
    <property type="entry name" value="Tscrpt_reg_HTH_GntR"/>
</dbReference>
<dbReference type="CDD" id="cd07377">
    <property type="entry name" value="WHTH_GntR"/>
    <property type="match status" value="1"/>
</dbReference>
<dbReference type="AlphaFoldDB" id="A0A0A1MNQ3"/>
<dbReference type="PANTHER" id="PTHR38445:SF10">
    <property type="entry name" value="GNTR-FAMILY TRANSCRIPTIONAL REGULATOR"/>
    <property type="match status" value="1"/>
</dbReference>
<dbReference type="SMART" id="SM00345">
    <property type="entry name" value="HTH_GNTR"/>
    <property type="match status" value="1"/>
</dbReference>
<dbReference type="STRING" id="545501.BN997_01219"/>
<feature type="domain" description="HTH gntR-type" evidence="4">
    <location>
        <begin position="9"/>
        <end position="77"/>
    </location>
</feature>
<keyword evidence="1" id="KW-0805">Transcription regulation</keyword>
<dbReference type="InterPro" id="IPR036390">
    <property type="entry name" value="WH_DNA-bd_sf"/>
</dbReference>
<evidence type="ECO:0000256" key="2">
    <source>
        <dbReference type="ARBA" id="ARBA00023125"/>
    </source>
</evidence>
<dbReference type="Proteomes" id="UP000040453">
    <property type="component" value="Unassembled WGS sequence"/>
</dbReference>
<evidence type="ECO:0000256" key="3">
    <source>
        <dbReference type="ARBA" id="ARBA00023163"/>
    </source>
</evidence>
<keyword evidence="6" id="KW-1185">Reference proteome</keyword>
<gene>
    <name evidence="5" type="primary">ytrA_1</name>
    <name evidence="5" type="ORF">BN997_01219</name>
</gene>
<evidence type="ECO:0000259" key="4">
    <source>
        <dbReference type="PROSITE" id="PS50949"/>
    </source>
</evidence>
<dbReference type="OrthoDB" id="162505at2"/>
<keyword evidence="2" id="KW-0238">DNA-binding</keyword>
<dbReference type="PANTHER" id="PTHR38445">
    <property type="entry name" value="HTH-TYPE TRANSCRIPTIONAL REPRESSOR YTRA"/>
    <property type="match status" value="1"/>
</dbReference>
<accession>A0A0A1MNQ3</accession>
<dbReference type="GO" id="GO:0003677">
    <property type="term" value="F:DNA binding"/>
    <property type="evidence" value="ECO:0007669"/>
    <property type="project" value="UniProtKB-KW"/>
</dbReference>
<organism evidence="5 6">
    <name type="scientific">Oceanobacillus oncorhynchi</name>
    <dbReference type="NCBI Taxonomy" id="545501"/>
    <lineage>
        <taxon>Bacteria</taxon>
        <taxon>Bacillati</taxon>
        <taxon>Bacillota</taxon>
        <taxon>Bacilli</taxon>
        <taxon>Bacillales</taxon>
        <taxon>Bacillaceae</taxon>
        <taxon>Oceanobacillus</taxon>
    </lineage>
</organism>
<sequence length="125" mass="14358">MKKELDENKPIFLQIKEQIEDSIIDGSLNGGERAPSTNEFAKFYQINPATAGKGINELVLEGILIKKRGVGMFVTEEAKSIVIEKRKQTFYENYLLPMKREAEKLEMDRQELINMLNREDEAHGN</sequence>
<dbReference type="Pfam" id="PF00392">
    <property type="entry name" value="GntR"/>
    <property type="match status" value="1"/>
</dbReference>
<dbReference type="SUPFAM" id="SSF46785">
    <property type="entry name" value="Winged helix' DNA-binding domain"/>
    <property type="match status" value="1"/>
</dbReference>
<evidence type="ECO:0000313" key="5">
    <source>
        <dbReference type="EMBL" id="CEI81399.1"/>
    </source>
</evidence>